<keyword evidence="2" id="KW-1185">Reference proteome</keyword>
<gene>
    <name evidence="1" type="ORF">ACFO5K_03735</name>
</gene>
<reference evidence="2" key="1">
    <citation type="journal article" date="2019" name="Int. J. Syst. Evol. Microbiol.">
        <title>The Global Catalogue of Microorganisms (GCM) 10K type strain sequencing project: providing services to taxonomists for standard genome sequencing and annotation.</title>
        <authorList>
            <consortium name="The Broad Institute Genomics Platform"/>
            <consortium name="The Broad Institute Genome Sequencing Center for Infectious Disease"/>
            <person name="Wu L."/>
            <person name="Ma J."/>
        </authorList>
    </citation>
    <scope>NUCLEOTIDE SEQUENCE [LARGE SCALE GENOMIC DNA]</scope>
    <source>
        <strain evidence="2">IBRC-M 10490</strain>
    </source>
</reference>
<accession>A0ABV8VCI6</accession>
<protein>
    <recommendedName>
        <fullName evidence="3">Bacterial Pleckstrin homology domain-containing protein</fullName>
    </recommendedName>
</protein>
<dbReference type="EMBL" id="JBHSDL010000004">
    <property type="protein sequence ID" value="MFC4373204.1"/>
    <property type="molecule type" value="Genomic_DNA"/>
</dbReference>
<comment type="caution">
    <text evidence="1">The sequence shown here is derived from an EMBL/GenBank/DDBJ whole genome shotgun (WGS) entry which is preliminary data.</text>
</comment>
<dbReference type="RefSeq" id="WP_378555730.1">
    <property type="nucleotide sequence ID" value="NZ_JBHSDL010000004.1"/>
</dbReference>
<dbReference type="Proteomes" id="UP001595844">
    <property type="component" value="Unassembled WGS sequence"/>
</dbReference>
<evidence type="ECO:0000313" key="2">
    <source>
        <dbReference type="Proteomes" id="UP001595844"/>
    </source>
</evidence>
<name>A0ABV8VCI6_9NOCA</name>
<evidence type="ECO:0000313" key="1">
    <source>
        <dbReference type="EMBL" id="MFC4373204.1"/>
    </source>
</evidence>
<proteinExistence type="predicted"/>
<organism evidence="1 2">
    <name type="scientific">Nocardia halotolerans</name>
    <dbReference type="NCBI Taxonomy" id="1755878"/>
    <lineage>
        <taxon>Bacteria</taxon>
        <taxon>Bacillati</taxon>
        <taxon>Actinomycetota</taxon>
        <taxon>Actinomycetes</taxon>
        <taxon>Mycobacteriales</taxon>
        <taxon>Nocardiaceae</taxon>
        <taxon>Nocardia</taxon>
    </lineage>
</organism>
<evidence type="ECO:0008006" key="3">
    <source>
        <dbReference type="Google" id="ProtNLM"/>
    </source>
</evidence>
<sequence>MSEVAMVEVEINDDTVTVHVLGGHRLLALRQQVVVDRAAITEIATAEVDLRPPWVRAPGTFIPGVIAAGVYRGKGRKEFWDTTFGGSAVRIDLDGPDFTRLVVDVDDLDSVLHALSGNFAGV</sequence>